<keyword evidence="13" id="KW-1185">Reference proteome</keyword>
<accession>J9DQB5</accession>
<dbReference type="STRING" id="1003232.J9DQB5"/>
<dbReference type="GO" id="GO:0005789">
    <property type="term" value="C:endoplasmic reticulum membrane"/>
    <property type="evidence" value="ECO:0007669"/>
    <property type="project" value="UniProtKB-SubCell"/>
</dbReference>
<protein>
    <recommendedName>
        <fullName evidence="3">Translocation protein SEC62</fullName>
    </recommendedName>
</protein>
<dbReference type="AlphaFoldDB" id="J9DQB5"/>
<evidence type="ECO:0000256" key="5">
    <source>
        <dbReference type="ARBA" id="ARBA00022692"/>
    </source>
</evidence>
<organism evidence="12 13">
    <name type="scientific">Edhazardia aedis (strain USNM 41457)</name>
    <name type="common">Microsporidian parasite</name>
    <dbReference type="NCBI Taxonomy" id="1003232"/>
    <lineage>
        <taxon>Eukaryota</taxon>
        <taxon>Fungi</taxon>
        <taxon>Fungi incertae sedis</taxon>
        <taxon>Microsporidia</taxon>
        <taxon>Edhazardia</taxon>
    </lineage>
</organism>
<keyword evidence="9" id="KW-0811">Translocation</keyword>
<dbReference type="VEuPathDB" id="MicrosporidiaDB:EDEG_01035"/>
<dbReference type="InParanoid" id="J9DQB5"/>
<evidence type="ECO:0000256" key="10">
    <source>
        <dbReference type="ARBA" id="ARBA00023136"/>
    </source>
</evidence>
<dbReference type="GO" id="GO:0031204">
    <property type="term" value="P:post-translational protein targeting to membrane, translocation"/>
    <property type="evidence" value="ECO:0007669"/>
    <property type="project" value="TreeGrafter"/>
</dbReference>
<comment type="similarity">
    <text evidence="2">Belongs to the SEC62 family.</text>
</comment>
<feature type="transmembrane region" description="Helical" evidence="11">
    <location>
        <begin position="127"/>
        <end position="156"/>
    </location>
</feature>
<proteinExistence type="inferred from homology"/>
<reference evidence="13" key="2">
    <citation type="submission" date="2015-07" db="EMBL/GenBank/DDBJ databases">
        <title>Contrasting host-pathogen interactions and genome evolution in two generalist and specialist microsporidian pathogens of mosquitoes.</title>
        <authorList>
            <consortium name="The Broad Institute Genomics Platform"/>
            <consortium name="The Broad Institute Genome Sequencing Center for Infectious Disease"/>
            <person name="Cuomo C.A."/>
            <person name="Sanscrainte N.D."/>
            <person name="Goldberg J.M."/>
            <person name="Heiman D."/>
            <person name="Young S."/>
            <person name="Zeng Q."/>
            <person name="Becnel J.J."/>
            <person name="Birren B.W."/>
        </authorList>
    </citation>
    <scope>NUCLEOTIDE SEQUENCE [LARGE SCALE GENOMIC DNA]</scope>
    <source>
        <strain evidence="13">USNM 41457</strain>
    </source>
</reference>
<gene>
    <name evidence="12" type="ORF">EDEG_01035</name>
</gene>
<evidence type="ECO:0000256" key="8">
    <source>
        <dbReference type="ARBA" id="ARBA00022989"/>
    </source>
</evidence>
<evidence type="ECO:0000256" key="6">
    <source>
        <dbReference type="ARBA" id="ARBA00022824"/>
    </source>
</evidence>
<dbReference type="FunCoup" id="J9DQB5">
    <property type="interactions" value="44"/>
</dbReference>
<dbReference type="PANTHER" id="PTHR12443:SF9">
    <property type="entry name" value="TRANSLOCATION PROTEIN SEC62"/>
    <property type="match status" value="1"/>
</dbReference>
<name>J9DQB5_EDHAE</name>
<evidence type="ECO:0000256" key="7">
    <source>
        <dbReference type="ARBA" id="ARBA00022927"/>
    </source>
</evidence>
<evidence type="ECO:0000256" key="1">
    <source>
        <dbReference type="ARBA" id="ARBA00004477"/>
    </source>
</evidence>
<dbReference type="InterPro" id="IPR004728">
    <property type="entry name" value="Sec62"/>
</dbReference>
<comment type="subcellular location">
    <subcellularLocation>
        <location evidence="1">Endoplasmic reticulum membrane</location>
        <topology evidence="1">Multi-pass membrane protein</topology>
    </subcellularLocation>
</comment>
<keyword evidence="7" id="KW-0653">Protein transport</keyword>
<reference evidence="12 13" key="1">
    <citation type="submission" date="2011-08" db="EMBL/GenBank/DDBJ databases">
        <authorList>
            <person name="Liu Z.J."/>
            <person name="Shi F.L."/>
            <person name="Lu J.Q."/>
            <person name="Li M."/>
            <person name="Wang Z.L."/>
        </authorList>
    </citation>
    <scope>NUCLEOTIDE SEQUENCE [LARGE SCALE GENOMIC DNA]</scope>
    <source>
        <strain evidence="12 13">USNM 41457</strain>
    </source>
</reference>
<dbReference type="EMBL" id="AFBI03000014">
    <property type="protein sequence ID" value="EJW04745.1"/>
    <property type="molecule type" value="Genomic_DNA"/>
</dbReference>
<dbReference type="PANTHER" id="PTHR12443">
    <property type="entry name" value="TRANSLOCATION PROTEIN SEC62"/>
    <property type="match status" value="1"/>
</dbReference>
<dbReference type="OMA" id="PPGIWLF"/>
<dbReference type="HOGENOM" id="CLU_040936_1_0_1"/>
<keyword evidence="4" id="KW-0813">Transport</keyword>
<feature type="transmembrane region" description="Helical" evidence="11">
    <location>
        <begin position="96"/>
        <end position="115"/>
    </location>
</feature>
<evidence type="ECO:0000256" key="4">
    <source>
        <dbReference type="ARBA" id="ARBA00022448"/>
    </source>
</evidence>
<evidence type="ECO:0000256" key="3">
    <source>
        <dbReference type="ARBA" id="ARBA00021257"/>
    </source>
</evidence>
<keyword evidence="5 11" id="KW-0812">Transmembrane</keyword>
<dbReference type="Pfam" id="PF03839">
    <property type="entry name" value="Sec62"/>
    <property type="match status" value="1"/>
</dbReference>
<evidence type="ECO:0000256" key="11">
    <source>
        <dbReference type="SAM" id="Phobius"/>
    </source>
</evidence>
<evidence type="ECO:0000256" key="9">
    <source>
        <dbReference type="ARBA" id="ARBA00023010"/>
    </source>
</evidence>
<keyword evidence="8 11" id="KW-1133">Transmembrane helix</keyword>
<comment type="caution">
    <text evidence="12">The sequence shown here is derived from an EMBL/GenBank/DDBJ whole genome shotgun (WGS) entry which is preliminary data.</text>
</comment>
<sequence length="195" mass="22384">MNTKNLEKNLRKLPTEERILNGKKRVQIIKGITIYNSCKQQQMSDDVIKENVGNLLSNGILVKAILNKDNKNCDFCLQGTFKKEDSYIWISEGSQLLNLIISICVIIGCLLIAMFQMWPSKIRGYSVYVAYLMMGFIGFMLFLGVLRLVIFSITFFSNPPGIWLFPNLFADVGFFESFVPVWEYHGVKTKSEKEE</sequence>
<dbReference type="OrthoDB" id="200187at2759"/>
<keyword evidence="6" id="KW-0256">Endoplasmic reticulum</keyword>
<evidence type="ECO:0000313" key="13">
    <source>
        <dbReference type="Proteomes" id="UP000003163"/>
    </source>
</evidence>
<evidence type="ECO:0000313" key="12">
    <source>
        <dbReference type="EMBL" id="EJW04745.1"/>
    </source>
</evidence>
<keyword evidence="10 11" id="KW-0472">Membrane</keyword>
<dbReference type="Proteomes" id="UP000003163">
    <property type="component" value="Unassembled WGS sequence"/>
</dbReference>
<evidence type="ECO:0000256" key="2">
    <source>
        <dbReference type="ARBA" id="ARBA00010604"/>
    </source>
</evidence>